<protein>
    <recommendedName>
        <fullName evidence="4">Phosphocarrier protein HPr</fullName>
    </recommendedName>
</protein>
<dbReference type="Proteomes" id="UP000626844">
    <property type="component" value="Unassembled WGS sequence"/>
</dbReference>
<evidence type="ECO:0000313" key="10">
    <source>
        <dbReference type="Proteomes" id="UP000626844"/>
    </source>
</evidence>
<dbReference type="PRINTS" id="PR00107">
    <property type="entry name" value="PHOSPHOCPHPR"/>
</dbReference>
<keyword evidence="10" id="KW-1185">Reference proteome</keyword>
<dbReference type="GO" id="GO:0005737">
    <property type="term" value="C:cytoplasm"/>
    <property type="evidence" value="ECO:0007669"/>
    <property type="project" value="UniProtKB-SubCell"/>
</dbReference>
<reference evidence="9" key="1">
    <citation type="submission" date="2020-09" db="EMBL/GenBank/DDBJ databases">
        <title>A novel bacterium of genus Bacillus, isolated from South China Sea.</title>
        <authorList>
            <person name="Huang H."/>
            <person name="Mo K."/>
            <person name="Hu Y."/>
        </authorList>
    </citation>
    <scope>NUCLEOTIDE SEQUENCE</scope>
    <source>
        <strain evidence="9">IB182487</strain>
    </source>
</reference>
<keyword evidence="7" id="KW-0598">Phosphotransferase system</keyword>
<proteinExistence type="inferred from homology"/>
<dbReference type="InterPro" id="IPR035895">
    <property type="entry name" value="HPr-like_sf"/>
</dbReference>
<dbReference type="PROSITE" id="PS51350">
    <property type="entry name" value="PTS_HPR_DOM"/>
    <property type="match status" value="1"/>
</dbReference>
<dbReference type="SUPFAM" id="SSF55594">
    <property type="entry name" value="HPr-like"/>
    <property type="match status" value="1"/>
</dbReference>
<dbReference type="CDD" id="cd00367">
    <property type="entry name" value="PTS-HPr_like"/>
    <property type="match status" value="1"/>
</dbReference>
<evidence type="ECO:0000259" key="8">
    <source>
        <dbReference type="PROSITE" id="PS51350"/>
    </source>
</evidence>
<dbReference type="InterPro" id="IPR001020">
    <property type="entry name" value="PTS_HPr_His_P_site"/>
</dbReference>
<feature type="domain" description="HPr" evidence="8">
    <location>
        <begin position="1"/>
        <end position="88"/>
    </location>
</feature>
<dbReference type="NCBIfam" id="TIGR01003">
    <property type="entry name" value="PTS_HPr_family"/>
    <property type="match status" value="1"/>
</dbReference>
<keyword evidence="6" id="KW-0762">Sugar transport</keyword>
<dbReference type="Gene3D" id="3.30.1340.10">
    <property type="entry name" value="HPr-like"/>
    <property type="match status" value="1"/>
</dbReference>
<dbReference type="PROSITE" id="PS00369">
    <property type="entry name" value="PTS_HPR_HIS"/>
    <property type="match status" value="1"/>
</dbReference>
<evidence type="ECO:0000256" key="1">
    <source>
        <dbReference type="ARBA" id="ARBA00003681"/>
    </source>
</evidence>
<dbReference type="NCBIfam" id="NF010352">
    <property type="entry name" value="PRK13780.1"/>
    <property type="match status" value="1"/>
</dbReference>
<dbReference type="InterPro" id="IPR050399">
    <property type="entry name" value="HPr"/>
</dbReference>
<gene>
    <name evidence="9" type="ORF">IC621_15395</name>
</gene>
<dbReference type="PROSITE" id="PS00589">
    <property type="entry name" value="PTS_HPR_SER"/>
    <property type="match status" value="1"/>
</dbReference>
<organism evidence="9 10">
    <name type="scientific">Metabacillus arenae</name>
    <dbReference type="NCBI Taxonomy" id="2771434"/>
    <lineage>
        <taxon>Bacteria</taxon>
        <taxon>Bacillati</taxon>
        <taxon>Bacillota</taxon>
        <taxon>Bacilli</taxon>
        <taxon>Bacillales</taxon>
        <taxon>Bacillaceae</taxon>
        <taxon>Metabacillus</taxon>
    </lineage>
</organism>
<evidence type="ECO:0000256" key="3">
    <source>
        <dbReference type="ARBA" id="ARBA00010736"/>
    </source>
</evidence>
<comment type="caution">
    <text evidence="9">The sequence shown here is derived from an EMBL/GenBank/DDBJ whole genome shotgun (WGS) entry which is preliminary data.</text>
</comment>
<comment type="subcellular location">
    <subcellularLocation>
        <location evidence="2">Cytoplasm</location>
    </subcellularLocation>
</comment>
<dbReference type="GO" id="GO:0009401">
    <property type="term" value="P:phosphoenolpyruvate-dependent sugar phosphotransferase system"/>
    <property type="evidence" value="ECO:0007669"/>
    <property type="project" value="UniProtKB-KW"/>
</dbReference>
<comment type="function">
    <text evidence="1">General (non sugar-specific) component of the phosphoenolpyruvate-dependent sugar phosphotransferase system (sugar PTS). This major carbohydrate active-transport system catalyzes the phosphorylation of incoming sugar substrates concomitantly with their translocation across the cell membrane. The phosphoryl group from phosphoenolpyruvate (PEP) is transferred to the phosphoryl carrier protein HPr by enzyme I. Phospho-HPr then transfers it to the PTS EIIA domain.</text>
</comment>
<dbReference type="AlphaFoldDB" id="A0A926NCA3"/>
<accession>A0A926NCA3</accession>
<keyword evidence="6" id="KW-0813">Transport</keyword>
<dbReference type="PANTHER" id="PTHR33705">
    <property type="entry name" value="PHOSPHOCARRIER PROTEIN HPR"/>
    <property type="match status" value="1"/>
</dbReference>
<sequence length="88" mass="9207">MADQTFIITNDSGLHARPATALVNTVNSFIAEVNLEANGRTVNLKSIMGVMSLGVSKGTTVKISAEGSDADEAIQAVERVMKTEGLAE</sequence>
<keyword evidence="5" id="KW-0963">Cytoplasm</keyword>
<evidence type="ECO:0000256" key="6">
    <source>
        <dbReference type="ARBA" id="ARBA00022597"/>
    </source>
</evidence>
<dbReference type="InterPro" id="IPR000032">
    <property type="entry name" value="HPr-like"/>
</dbReference>
<evidence type="ECO:0000256" key="4">
    <source>
        <dbReference type="ARBA" id="ARBA00020422"/>
    </source>
</evidence>
<evidence type="ECO:0000313" key="9">
    <source>
        <dbReference type="EMBL" id="MBD1381622.1"/>
    </source>
</evidence>
<comment type="similarity">
    <text evidence="3">Belongs to the HPr family.</text>
</comment>
<dbReference type="InterPro" id="IPR002114">
    <property type="entry name" value="PTS_HPr_Ser_P_site"/>
</dbReference>
<dbReference type="Pfam" id="PF00381">
    <property type="entry name" value="PTS-HPr"/>
    <property type="match status" value="1"/>
</dbReference>
<name>A0A926NCA3_9BACI</name>
<evidence type="ECO:0000256" key="7">
    <source>
        <dbReference type="ARBA" id="ARBA00022683"/>
    </source>
</evidence>
<evidence type="ECO:0000256" key="5">
    <source>
        <dbReference type="ARBA" id="ARBA00022490"/>
    </source>
</evidence>
<dbReference type="PANTHER" id="PTHR33705:SF2">
    <property type="entry name" value="PHOSPHOCARRIER PROTEIN NPR"/>
    <property type="match status" value="1"/>
</dbReference>
<evidence type="ECO:0000256" key="2">
    <source>
        <dbReference type="ARBA" id="ARBA00004496"/>
    </source>
</evidence>
<dbReference type="RefSeq" id="WP_191159220.1">
    <property type="nucleotide sequence ID" value="NZ_JACXAI010000020.1"/>
</dbReference>
<dbReference type="EMBL" id="JACXAI010000020">
    <property type="protein sequence ID" value="MBD1381622.1"/>
    <property type="molecule type" value="Genomic_DNA"/>
</dbReference>